<dbReference type="RefSeq" id="WP_085917964.1">
    <property type="nucleotide sequence ID" value="NZ_JAKNQT010000001.1"/>
</dbReference>
<proteinExistence type="predicted"/>
<evidence type="ECO:0000256" key="5">
    <source>
        <dbReference type="SAM" id="Phobius"/>
    </source>
</evidence>
<feature type="transmembrane region" description="Helical" evidence="5">
    <location>
        <begin position="70"/>
        <end position="88"/>
    </location>
</feature>
<dbReference type="InterPro" id="IPR010652">
    <property type="entry name" value="DUF1232"/>
</dbReference>
<sequence>MALLSGWWWLRRLKSRAWVFKRMWRALSLFFPMTRDVVKGRFRPVPWSAFGLMAVALMYLVLPFDLIPDFLMLIGVVDDAVIVGWLLNRMDQQLAGYRAWKYPERESTDSPHTAA</sequence>
<accession>A0ABT4IUL6</accession>
<evidence type="ECO:0000256" key="3">
    <source>
        <dbReference type="ARBA" id="ARBA00022989"/>
    </source>
</evidence>
<keyword evidence="8" id="KW-1185">Reference proteome</keyword>
<feature type="domain" description="DUF1232" evidence="6">
    <location>
        <begin position="51"/>
        <end position="85"/>
    </location>
</feature>
<comment type="caution">
    <text evidence="7">The sequence shown here is derived from an EMBL/GenBank/DDBJ whole genome shotgun (WGS) entry which is preliminary data.</text>
</comment>
<gene>
    <name evidence="7" type="ORF">L0635_07320</name>
</gene>
<keyword evidence="3 5" id="KW-1133">Transmembrane helix</keyword>
<evidence type="ECO:0000259" key="6">
    <source>
        <dbReference type="Pfam" id="PF06803"/>
    </source>
</evidence>
<dbReference type="Proteomes" id="UP001321125">
    <property type="component" value="Unassembled WGS sequence"/>
</dbReference>
<keyword evidence="2 5" id="KW-0812">Transmembrane</keyword>
<keyword evidence="4 5" id="KW-0472">Membrane</keyword>
<dbReference type="Pfam" id="PF06803">
    <property type="entry name" value="DUF1232"/>
    <property type="match status" value="1"/>
</dbReference>
<protein>
    <submittedName>
        <fullName evidence="7">DUF1232 domain-containing protein</fullName>
    </submittedName>
</protein>
<evidence type="ECO:0000256" key="1">
    <source>
        <dbReference type="ARBA" id="ARBA00004127"/>
    </source>
</evidence>
<feature type="transmembrane region" description="Helical" evidence="5">
    <location>
        <begin position="45"/>
        <end position="64"/>
    </location>
</feature>
<evidence type="ECO:0000313" key="7">
    <source>
        <dbReference type="EMBL" id="MCZ0926888.1"/>
    </source>
</evidence>
<comment type="subcellular location">
    <subcellularLocation>
        <location evidence="1">Endomembrane system</location>
        <topology evidence="1">Multi-pass membrane protein</topology>
    </subcellularLocation>
</comment>
<evidence type="ECO:0000256" key="4">
    <source>
        <dbReference type="ARBA" id="ARBA00023136"/>
    </source>
</evidence>
<evidence type="ECO:0000256" key="2">
    <source>
        <dbReference type="ARBA" id="ARBA00022692"/>
    </source>
</evidence>
<organism evidence="7 8">
    <name type="scientific">Vreelandella janggokensis</name>
    <dbReference type="NCBI Taxonomy" id="370767"/>
    <lineage>
        <taxon>Bacteria</taxon>
        <taxon>Pseudomonadati</taxon>
        <taxon>Pseudomonadota</taxon>
        <taxon>Gammaproteobacteria</taxon>
        <taxon>Oceanospirillales</taxon>
        <taxon>Halomonadaceae</taxon>
        <taxon>Vreelandella</taxon>
    </lineage>
</organism>
<evidence type="ECO:0000313" key="8">
    <source>
        <dbReference type="Proteomes" id="UP001321125"/>
    </source>
</evidence>
<dbReference type="EMBL" id="JAKNQU010000002">
    <property type="protein sequence ID" value="MCZ0926888.1"/>
    <property type="molecule type" value="Genomic_DNA"/>
</dbReference>
<name>A0ABT4IUL6_9GAMM</name>
<reference evidence="7 8" key="1">
    <citation type="submission" date="2022-02" db="EMBL/GenBank/DDBJ databases">
        <title>Study of halophilic communities from a Mexican lake.</title>
        <authorList>
            <person name="Hernandez-Soto L.M."/>
            <person name="Martinez-Abarca F."/>
            <person name="Ramirez-Saad H.C."/>
            <person name="Aguirre-Garrido J.F."/>
        </authorList>
    </citation>
    <scope>NUCLEOTIDE SEQUENCE [LARGE SCALE GENOMIC DNA]</scope>
    <source>
        <strain evidence="7 8">Hjan13</strain>
    </source>
</reference>